<dbReference type="PANTHER" id="PTHR11451">
    <property type="entry name" value="THREONINE-TRNA LIGASE"/>
    <property type="match status" value="1"/>
</dbReference>
<dbReference type="InterPro" id="IPR012947">
    <property type="entry name" value="tRNA_SAD"/>
</dbReference>
<evidence type="ECO:0000256" key="8">
    <source>
        <dbReference type="ARBA" id="ARBA00022840"/>
    </source>
</evidence>
<comment type="similarity">
    <text evidence="1 13">Belongs to the class-II aminoacyl-tRNA synthetase family.</text>
</comment>
<dbReference type="InterPro" id="IPR006195">
    <property type="entry name" value="aa-tRNA-synth_II"/>
</dbReference>
<reference evidence="15" key="2">
    <citation type="journal article" date="2021" name="Microbiome">
        <title>Successional dynamics and alternative stable states in a saline activated sludge microbial community over 9 years.</title>
        <authorList>
            <person name="Wang Y."/>
            <person name="Ye J."/>
            <person name="Ju F."/>
            <person name="Liu L."/>
            <person name="Boyd J.A."/>
            <person name="Deng Y."/>
            <person name="Parks D.H."/>
            <person name="Jiang X."/>
            <person name="Yin X."/>
            <person name="Woodcroft B.J."/>
            <person name="Tyson G.W."/>
            <person name="Hugenholtz P."/>
            <person name="Polz M.F."/>
            <person name="Zhang T."/>
        </authorList>
    </citation>
    <scope>NUCLEOTIDE SEQUENCE</scope>
    <source>
        <strain evidence="15">HKST-UBA11</strain>
    </source>
</reference>
<comment type="caution">
    <text evidence="15">The sequence shown here is derived from an EMBL/GenBank/DDBJ whole genome shotgun (WGS) entry which is preliminary data.</text>
</comment>
<dbReference type="EC" id="6.1.1.3" evidence="13"/>
<feature type="binding site" evidence="13">
    <location>
        <position position="295"/>
    </location>
    <ligand>
        <name>Zn(2+)</name>
        <dbReference type="ChEBI" id="CHEBI:29105"/>
        <note>catalytic</note>
    </ligand>
</feature>
<name>A0A955L9X3_9BACT</name>
<evidence type="ECO:0000256" key="3">
    <source>
        <dbReference type="ARBA" id="ARBA00022555"/>
    </source>
</evidence>
<dbReference type="NCBIfam" id="TIGR00418">
    <property type="entry name" value="thrS"/>
    <property type="match status" value="1"/>
</dbReference>
<dbReference type="PROSITE" id="PS50862">
    <property type="entry name" value="AA_TRNA_LIGASE_II"/>
    <property type="match status" value="1"/>
</dbReference>
<feature type="binding site" evidence="13">
    <location>
        <position position="475"/>
    </location>
    <ligand>
        <name>Zn(2+)</name>
        <dbReference type="ChEBI" id="CHEBI:29105"/>
        <note>catalytic</note>
    </ligand>
</feature>
<dbReference type="SMART" id="SM00863">
    <property type="entry name" value="tRNA_SAD"/>
    <property type="match status" value="1"/>
</dbReference>
<evidence type="ECO:0000259" key="14">
    <source>
        <dbReference type="PROSITE" id="PS50862"/>
    </source>
</evidence>
<dbReference type="InterPro" id="IPR033728">
    <property type="entry name" value="ThrRS_core"/>
</dbReference>
<reference evidence="15" key="1">
    <citation type="submission" date="2020-04" db="EMBL/GenBank/DDBJ databases">
        <authorList>
            <person name="Zhang T."/>
        </authorList>
    </citation>
    <scope>NUCLEOTIDE SEQUENCE</scope>
    <source>
        <strain evidence="15">HKST-UBA11</strain>
    </source>
</reference>
<dbReference type="InterPro" id="IPR018163">
    <property type="entry name" value="Thr/Ala-tRNA-synth_IIc_edit"/>
</dbReference>
<feature type="binding site" evidence="13">
    <location>
        <position position="346"/>
    </location>
    <ligand>
        <name>Zn(2+)</name>
        <dbReference type="ChEBI" id="CHEBI:29105"/>
        <note>catalytic</note>
    </ligand>
</feature>
<dbReference type="InterPro" id="IPR002320">
    <property type="entry name" value="Thr-tRNA-ligase_IIa"/>
</dbReference>
<evidence type="ECO:0000256" key="6">
    <source>
        <dbReference type="ARBA" id="ARBA00022741"/>
    </source>
</evidence>
<evidence type="ECO:0000256" key="4">
    <source>
        <dbReference type="ARBA" id="ARBA00022598"/>
    </source>
</evidence>
<dbReference type="GO" id="GO:0046872">
    <property type="term" value="F:metal ion binding"/>
    <property type="evidence" value="ECO:0007669"/>
    <property type="project" value="UniProtKB-KW"/>
</dbReference>
<dbReference type="InterPro" id="IPR036621">
    <property type="entry name" value="Anticodon-bd_dom_sf"/>
</dbReference>
<organism evidence="15 16">
    <name type="scientific">Candidatus Dojkabacteria bacterium</name>
    <dbReference type="NCBI Taxonomy" id="2099670"/>
    <lineage>
        <taxon>Bacteria</taxon>
        <taxon>Candidatus Dojkabacteria</taxon>
    </lineage>
</organism>
<comment type="catalytic activity">
    <reaction evidence="12 13">
        <text>tRNA(Thr) + L-threonine + ATP = L-threonyl-tRNA(Thr) + AMP + diphosphate + H(+)</text>
        <dbReference type="Rhea" id="RHEA:24624"/>
        <dbReference type="Rhea" id="RHEA-COMP:9670"/>
        <dbReference type="Rhea" id="RHEA-COMP:9704"/>
        <dbReference type="ChEBI" id="CHEBI:15378"/>
        <dbReference type="ChEBI" id="CHEBI:30616"/>
        <dbReference type="ChEBI" id="CHEBI:33019"/>
        <dbReference type="ChEBI" id="CHEBI:57926"/>
        <dbReference type="ChEBI" id="CHEBI:78442"/>
        <dbReference type="ChEBI" id="CHEBI:78534"/>
        <dbReference type="ChEBI" id="CHEBI:456215"/>
        <dbReference type="EC" id="6.1.1.3"/>
    </reaction>
</comment>
<keyword evidence="7 13" id="KW-0862">Zinc</keyword>
<dbReference type="FunFam" id="3.30.930.10:FF:000002">
    <property type="entry name" value="Threonine--tRNA ligase"/>
    <property type="match status" value="1"/>
</dbReference>
<accession>A0A955L9X3</accession>
<dbReference type="Pfam" id="PF03129">
    <property type="entry name" value="HGTP_anticodon"/>
    <property type="match status" value="1"/>
</dbReference>
<evidence type="ECO:0000256" key="13">
    <source>
        <dbReference type="HAMAP-Rule" id="MF_00184"/>
    </source>
</evidence>
<dbReference type="Gene3D" id="3.40.50.800">
    <property type="entry name" value="Anticodon-binding domain"/>
    <property type="match status" value="1"/>
</dbReference>
<dbReference type="Pfam" id="PF00587">
    <property type="entry name" value="tRNA-synt_2b"/>
    <property type="match status" value="1"/>
</dbReference>
<keyword evidence="9 13" id="KW-0694">RNA-binding</keyword>
<keyword evidence="6 13" id="KW-0547">Nucleotide-binding</keyword>
<dbReference type="Gene3D" id="3.30.930.10">
    <property type="entry name" value="Bira Bifunctional Protein, Domain 2"/>
    <property type="match status" value="1"/>
</dbReference>
<dbReference type="Pfam" id="PF07973">
    <property type="entry name" value="tRNA_SAD"/>
    <property type="match status" value="1"/>
</dbReference>
<evidence type="ECO:0000256" key="1">
    <source>
        <dbReference type="ARBA" id="ARBA00008226"/>
    </source>
</evidence>
<comment type="cofactor">
    <cofactor evidence="13">
        <name>Zn(2+)</name>
        <dbReference type="ChEBI" id="CHEBI:29105"/>
    </cofactor>
    <text evidence="13">Binds 1 zinc ion per subunit.</text>
</comment>
<dbReference type="HAMAP" id="MF_00184">
    <property type="entry name" value="Thr_tRNA_synth"/>
    <property type="match status" value="1"/>
</dbReference>
<keyword evidence="11 13" id="KW-0030">Aminoacyl-tRNA synthetase</keyword>
<dbReference type="CDD" id="cd00860">
    <property type="entry name" value="ThrRS_anticodon"/>
    <property type="match status" value="1"/>
</dbReference>
<comment type="caution">
    <text evidence="13">Lacks conserved residue(s) required for the propagation of feature annotation.</text>
</comment>
<dbReference type="FunFam" id="3.30.980.10:FF:000005">
    <property type="entry name" value="Threonyl-tRNA synthetase, mitochondrial"/>
    <property type="match status" value="1"/>
</dbReference>
<dbReference type="GO" id="GO:0004829">
    <property type="term" value="F:threonine-tRNA ligase activity"/>
    <property type="evidence" value="ECO:0007669"/>
    <property type="project" value="UniProtKB-UniRule"/>
</dbReference>
<dbReference type="InterPro" id="IPR045864">
    <property type="entry name" value="aa-tRNA-synth_II/BPL/LPL"/>
</dbReference>
<evidence type="ECO:0000256" key="12">
    <source>
        <dbReference type="ARBA" id="ARBA00049515"/>
    </source>
</evidence>
<dbReference type="GO" id="GO:0000049">
    <property type="term" value="F:tRNA binding"/>
    <property type="evidence" value="ECO:0007669"/>
    <property type="project" value="UniProtKB-KW"/>
</dbReference>
<evidence type="ECO:0000256" key="10">
    <source>
        <dbReference type="ARBA" id="ARBA00022917"/>
    </source>
</evidence>
<comment type="subunit">
    <text evidence="13">Homodimer.</text>
</comment>
<evidence type="ECO:0000256" key="11">
    <source>
        <dbReference type="ARBA" id="ARBA00023146"/>
    </source>
</evidence>
<feature type="domain" description="Aminoacyl-transfer RNA synthetases class-II family profile" evidence="14">
    <location>
        <begin position="233"/>
        <end position="498"/>
    </location>
</feature>
<dbReference type="GO" id="GO:0005737">
    <property type="term" value="C:cytoplasm"/>
    <property type="evidence" value="ECO:0007669"/>
    <property type="project" value="UniProtKB-SubCell"/>
</dbReference>
<dbReference type="GO" id="GO:0006435">
    <property type="term" value="P:threonyl-tRNA aminoacylation"/>
    <property type="evidence" value="ECO:0007669"/>
    <property type="project" value="UniProtKB-UniRule"/>
</dbReference>
<evidence type="ECO:0000313" key="16">
    <source>
        <dbReference type="Proteomes" id="UP000754563"/>
    </source>
</evidence>
<gene>
    <name evidence="13" type="primary">thrS</name>
    <name evidence="15" type="ORF">KC717_06210</name>
</gene>
<evidence type="ECO:0000313" key="15">
    <source>
        <dbReference type="EMBL" id="MCA9386211.1"/>
    </source>
</evidence>
<dbReference type="Gene3D" id="3.30.980.10">
    <property type="entry name" value="Threonyl-trna Synthetase, Chain A, domain 2"/>
    <property type="match status" value="1"/>
</dbReference>
<dbReference type="EMBL" id="JAGQLH010000098">
    <property type="protein sequence ID" value="MCA9386211.1"/>
    <property type="molecule type" value="Genomic_DNA"/>
</dbReference>
<evidence type="ECO:0000256" key="9">
    <source>
        <dbReference type="ARBA" id="ARBA00022884"/>
    </source>
</evidence>
<dbReference type="InterPro" id="IPR002314">
    <property type="entry name" value="aa-tRNA-synt_IIb"/>
</dbReference>
<dbReference type="PANTHER" id="PTHR11451:SF44">
    <property type="entry name" value="THREONINE--TRNA LIGASE, CHLOROPLASTIC_MITOCHONDRIAL 2"/>
    <property type="match status" value="1"/>
</dbReference>
<comment type="subcellular location">
    <subcellularLocation>
        <location evidence="13">Cytoplasm</location>
    </subcellularLocation>
</comment>
<keyword evidence="4 13" id="KW-0436">Ligase</keyword>
<keyword evidence="5 13" id="KW-0479">Metal-binding</keyword>
<dbReference type="CDD" id="cd00771">
    <property type="entry name" value="ThrRS_core"/>
    <property type="match status" value="1"/>
</dbReference>
<dbReference type="SUPFAM" id="SSF55681">
    <property type="entry name" value="Class II aaRS and biotin synthetases"/>
    <property type="match status" value="1"/>
</dbReference>
<dbReference type="InterPro" id="IPR004154">
    <property type="entry name" value="Anticodon-bd"/>
</dbReference>
<dbReference type="InterPro" id="IPR047246">
    <property type="entry name" value="ThrRS_anticodon"/>
</dbReference>
<keyword evidence="8 13" id="KW-0067">ATP-binding</keyword>
<dbReference type="GO" id="GO:0005524">
    <property type="term" value="F:ATP binding"/>
    <property type="evidence" value="ECO:0007669"/>
    <property type="project" value="UniProtKB-UniRule"/>
</dbReference>
<dbReference type="SUPFAM" id="SSF55186">
    <property type="entry name" value="ThrRS/AlaRS common domain"/>
    <property type="match status" value="1"/>
</dbReference>
<keyword evidence="10 13" id="KW-0648">Protein biosynthesis</keyword>
<keyword evidence="3 13" id="KW-0820">tRNA-binding</keyword>
<dbReference type="PRINTS" id="PR01047">
    <property type="entry name" value="TRNASYNTHTHR"/>
</dbReference>
<evidence type="ECO:0000256" key="5">
    <source>
        <dbReference type="ARBA" id="ARBA00022723"/>
    </source>
</evidence>
<sequence>MDSFQDFKSIVPNWVNENNFELYKTRHTAEHVLHLAMTELFPEIKRAMGPPTEEGFYFDFDPGKVKISEEDIPRIEKKMKEIQKMKLPLIREDISVADAKKLFADNPYKLEWIEEYADQGKNLTVYWTGNPGDENADPDLCKGPHIESTKNIGYFKLLSIAGAYWRGDEKNKMLTRIYGTTFKSKQELESYLWQIEEAKKRDHRKLGKQLDLFSFSDLIGGGLPLFSPRGTIVRNELIGFVREMQEKRGYQAVDIPHITKKELYETSGHWDLYKDDLFHVKGFTDDHFCLKPMNCPHHTQIFASQPRSYRDLPIKYYEATKVYRDEQSGELHGLSRVRAITQDDAHVFCTPEQIEEEVIAMLEIFKEFYEVMGMETKVRLSVRDPQNKEKYLGDDSVWEKSEAILKSAMQAIDKQFYIGEGEAAFYGPKLDYMAIDSLGREWQLATAQLDMNMPERFQLEYVDSNGEKQRPVMLHRAVNGSIERFMSIAIEHFGGAFPTWLSPDQVVIIPISDNQNEYAEKLTSELVGHGVRAKTDSRSETMQSKIRSAQEWKIPYMLIVGEREENEKTVSIRFRNEKKNEVMKFDTFLTSLVDKIQNRALELKF</sequence>
<dbReference type="SUPFAM" id="SSF52954">
    <property type="entry name" value="Class II aaRS ABD-related"/>
    <property type="match status" value="1"/>
</dbReference>
<dbReference type="Proteomes" id="UP000754563">
    <property type="component" value="Unassembled WGS sequence"/>
</dbReference>
<keyword evidence="2 13" id="KW-0963">Cytoplasm</keyword>
<evidence type="ECO:0000256" key="7">
    <source>
        <dbReference type="ARBA" id="ARBA00022833"/>
    </source>
</evidence>
<evidence type="ECO:0000256" key="2">
    <source>
        <dbReference type="ARBA" id="ARBA00022490"/>
    </source>
</evidence>
<dbReference type="FunFam" id="3.40.50.800:FF:000001">
    <property type="entry name" value="Threonine--tRNA ligase"/>
    <property type="match status" value="1"/>
</dbReference>
<protein>
    <recommendedName>
        <fullName evidence="13">Threonine--tRNA ligase</fullName>
        <ecNumber evidence="13">6.1.1.3</ecNumber>
    </recommendedName>
    <alternativeName>
        <fullName evidence="13">Threonyl-tRNA synthetase</fullName>
        <shortName evidence="13">ThrRS</shortName>
    </alternativeName>
</protein>
<proteinExistence type="inferred from homology"/>
<dbReference type="AlphaFoldDB" id="A0A955L9X3"/>